<dbReference type="Proteomes" id="UP000253551">
    <property type="component" value="Unassembled WGS sequence"/>
</dbReference>
<dbReference type="PANTHER" id="PTHR10996:SF257">
    <property type="entry name" value="GLYOXYLATE REDUCTASE 1"/>
    <property type="match status" value="1"/>
</dbReference>
<dbReference type="Pfam" id="PF02826">
    <property type="entry name" value="2-Hacid_dh_C"/>
    <property type="match status" value="1"/>
</dbReference>
<keyword evidence="7" id="KW-1185">Reference proteome</keyword>
<dbReference type="OrthoDB" id="298012at2759"/>
<proteinExistence type="inferred from homology"/>
<evidence type="ECO:0000259" key="5">
    <source>
        <dbReference type="Pfam" id="PF02826"/>
    </source>
</evidence>
<dbReference type="PROSITE" id="PS00065">
    <property type="entry name" value="D_2_HYDROXYACID_DH_1"/>
    <property type="match status" value="1"/>
</dbReference>
<dbReference type="InterPro" id="IPR006139">
    <property type="entry name" value="D-isomer_2_OHA_DH_cat_dom"/>
</dbReference>
<dbReference type="SUPFAM" id="SSF52283">
    <property type="entry name" value="Formate/glycerate dehydrogenase catalytic domain-like"/>
    <property type="match status" value="1"/>
</dbReference>
<dbReference type="AlphaFoldDB" id="A0A367ITI7"/>
<sequence>MAKILFVGCIQFAKDVLKDIQKKYSIEYYSSKSRQQFIQDCAEKYKDVSIIYTSPEARAVVGAFDAELISHLPAALKYIIYVGAGYDMIDVVACEQRKVWVSHTPSAVDDATADVAAILILSCCRNVIAASDNLKAGRFRHGVTMGTDIQGKVLGILGAGGIGRTLAKRMAGFDLKKIQYHNRSRLSKEVEDQYNLVYVDFETLLSTSDIISVHCPHTPQTTHLLNYKEFMLMKQGVIIVNTARGKVINETALVKALESGQVLSAGLDVFEQEPEVHPGLLTHSRSVLLPHIGTFTNESQYKMEKLVLDNLIEAIERDSLLTPVPEHRKYFNK</sequence>
<dbReference type="GO" id="GO:0051287">
    <property type="term" value="F:NAD binding"/>
    <property type="evidence" value="ECO:0007669"/>
    <property type="project" value="InterPro"/>
</dbReference>
<keyword evidence="2 3" id="KW-0560">Oxidoreductase</keyword>
<dbReference type="InterPro" id="IPR050223">
    <property type="entry name" value="D-isomer_2-hydroxyacid_DH"/>
</dbReference>
<comment type="similarity">
    <text evidence="1 3">Belongs to the D-isomer specific 2-hydroxyacid dehydrogenase family.</text>
</comment>
<feature type="domain" description="D-isomer specific 2-hydroxyacid dehydrogenase catalytic" evidence="4">
    <location>
        <begin position="17"/>
        <end position="324"/>
    </location>
</feature>
<dbReference type="GO" id="GO:0030267">
    <property type="term" value="F:glyoxylate reductase (NADPH) activity"/>
    <property type="evidence" value="ECO:0007669"/>
    <property type="project" value="TreeGrafter"/>
</dbReference>
<dbReference type="CDD" id="cd12168">
    <property type="entry name" value="Mand_dh_like"/>
    <property type="match status" value="1"/>
</dbReference>
<dbReference type="PROSITE" id="PS00671">
    <property type="entry name" value="D_2_HYDROXYACID_DH_3"/>
    <property type="match status" value="1"/>
</dbReference>
<dbReference type="PANTHER" id="PTHR10996">
    <property type="entry name" value="2-HYDROXYACID DEHYDROGENASE-RELATED"/>
    <property type="match status" value="1"/>
</dbReference>
<evidence type="ECO:0000256" key="3">
    <source>
        <dbReference type="RuleBase" id="RU003719"/>
    </source>
</evidence>
<dbReference type="InterPro" id="IPR006140">
    <property type="entry name" value="D-isomer_DH_NAD-bd"/>
</dbReference>
<organism evidence="6 7">
    <name type="scientific">Rhizopus stolonifer</name>
    <name type="common">Rhizopus nigricans</name>
    <dbReference type="NCBI Taxonomy" id="4846"/>
    <lineage>
        <taxon>Eukaryota</taxon>
        <taxon>Fungi</taxon>
        <taxon>Fungi incertae sedis</taxon>
        <taxon>Mucoromycota</taxon>
        <taxon>Mucoromycotina</taxon>
        <taxon>Mucoromycetes</taxon>
        <taxon>Mucorales</taxon>
        <taxon>Mucorineae</taxon>
        <taxon>Rhizopodaceae</taxon>
        <taxon>Rhizopus</taxon>
    </lineage>
</organism>
<dbReference type="FunFam" id="3.40.50.720:FF:000026">
    <property type="entry name" value="Glyoxylate/hydroxypyruvate reductase B"/>
    <property type="match status" value="1"/>
</dbReference>
<evidence type="ECO:0000259" key="4">
    <source>
        <dbReference type="Pfam" id="PF00389"/>
    </source>
</evidence>
<dbReference type="Pfam" id="PF00389">
    <property type="entry name" value="2-Hacid_dh"/>
    <property type="match status" value="1"/>
</dbReference>
<name>A0A367ITI7_RHIST</name>
<reference evidence="6 7" key="1">
    <citation type="journal article" date="2018" name="G3 (Bethesda)">
        <title>Phylogenetic and Phylogenomic Definition of Rhizopus Species.</title>
        <authorList>
            <person name="Gryganskyi A.P."/>
            <person name="Golan J."/>
            <person name="Dolatabadi S."/>
            <person name="Mondo S."/>
            <person name="Robb S."/>
            <person name="Idnurm A."/>
            <person name="Muszewska A."/>
            <person name="Steczkiewicz K."/>
            <person name="Masonjones S."/>
            <person name="Liao H.L."/>
            <person name="Gajdeczka M.T."/>
            <person name="Anike F."/>
            <person name="Vuek A."/>
            <person name="Anishchenko I.M."/>
            <person name="Voigt K."/>
            <person name="de Hoog G.S."/>
            <person name="Smith M.E."/>
            <person name="Heitman J."/>
            <person name="Vilgalys R."/>
            <person name="Stajich J.E."/>
        </authorList>
    </citation>
    <scope>NUCLEOTIDE SEQUENCE [LARGE SCALE GENOMIC DNA]</scope>
    <source>
        <strain evidence="6 7">LSU 92-RS-03</strain>
    </source>
</reference>
<evidence type="ECO:0000256" key="2">
    <source>
        <dbReference type="ARBA" id="ARBA00023002"/>
    </source>
</evidence>
<dbReference type="InterPro" id="IPR029753">
    <property type="entry name" value="D-isomer_DH_CS"/>
</dbReference>
<dbReference type="GO" id="GO:0016618">
    <property type="term" value="F:hydroxypyruvate reductase [NAD(P)H] activity"/>
    <property type="evidence" value="ECO:0007669"/>
    <property type="project" value="TreeGrafter"/>
</dbReference>
<evidence type="ECO:0008006" key="8">
    <source>
        <dbReference type="Google" id="ProtNLM"/>
    </source>
</evidence>
<protein>
    <recommendedName>
        <fullName evidence="8">Glyoxylate reductase</fullName>
    </recommendedName>
</protein>
<comment type="caution">
    <text evidence="6">The sequence shown here is derived from an EMBL/GenBank/DDBJ whole genome shotgun (WGS) entry which is preliminary data.</text>
</comment>
<dbReference type="STRING" id="4846.A0A367ITI7"/>
<evidence type="ECO:0000313" key="6">
    <source>
        <dbReference type="EMBL" id="RCH80781.1"/>
    </source>
</evidence>
<dbReference type="GO" id="GO:0005829">
    <property type="term" value="C:cytosol"/>
    <property type="evidence" value="ECO:0007669"/>
    <property type="project" value="TreeGrafter"/>
</dbReference>
<evidence type="ECO:0000313" key="7">
    <source>
        <dbReference type="Proteomes" id="UP000253551"/>
    </source>
</evidence>
<dbReference type="EMBL" id="PJQM01005824">
    <property type="protein sequence ID" value="RCH80781.1"/>
    <property type="molecule type" value="Genomic_DNA"/>
</dbReference>
<gene>
    <name evidence="6" type="ORF">CU098_006174</name>
</gene>
<accession>A0A367ITI7</accession>
<dbReference type="Gene3D" id="3.40.50.720">
    <property type="entry name" value="NAD(P)-binding Rossmann-like Domain"/>
    <property type="match status" value="2"/>
</dbReference>
<dbReference type="SUPFAM" id="SSF51735">
    <property type="entry name" value="NAD(P)-binding Rossmann-fold domains"/>
    <property type="match status" value="1"/>
</dbReference>
<feature type="domain" description="D-isomer specific 2-hydroxyacid dehydrogenase NAD-binding" evidence="5">
    <location>
        <begin position="119"/>
        <end position="293"/>
    </location>
</feature>
<dbReference type="InterPro" id="IPR036291">
    <property type="entry name" value="NAD(P)-bd_dom_sf"/>
</dbReference>
<evidence type="ECO:0000256" key="1">
    <source>
        <dbReference type="ARBA" id="ARBA00005854"/>
    </source>
</evidence>
<dbReference type="InterPro" id="IPR029752">
    <property type="entry name" value="D-isomer_DH_CS1"/>
</dbReference>
<dbReference type="PROSITE" id="PS00670">
    <property type="entry name" value="D_2_HYDROXYACID_DH_2"/>
    <property type="match status" value="1"/>
</dbReference>